<dbReference type="EMBL" id="SMAB01000005">
    <property type="protein sequence ID" value="TCS83327.1"/>
    <property type="molecule type" value="Genomic_DNA"/>
</dbReference>
<keyword evidence="3" id="KW-1185">Reference proteome</keyword>
<comment type="caution">
    <text evidence="2">The sequence shown here is derived from an EMBL/GenBank/DDBJ whole genome shotgun (WGS) entry which is preliminary data.</text>
</comment>
<dbReference type="SUPFAM" id="SSF51430">
    <property type="entry name" value="NAD(P)-linked oxidoreductase"/>
    <property type="match status" value="1"/>
</dbReference>
<evidence type="ECO:0000313" key="2">
    <source>
        <dbReference type="EMBL" id="TCS83327.1"/>
    </source>
</evidence>
<feature type="domain" description="NADP-dependent oxidoreductase" evidence="1">
    <location>
        <begin position="20"/>
        <end position="289"/>
    </location>
</feature>
<dbReference type="Gene3D" id="3.20.20.100">
    <property type="entry name" value="NADP-dependent oxidoreductase domain"/>
    <property type="match status" value="1"/>
</dbReference>
<name>A0A4R3KJ19_9BACI</name>
<accession>A0A4R3KJ19</accession>
<dbReference type="PANTHER" id="PTHR43312">
    <property type="entry name" value="D-THREO-ALDOSE 1-DEHYDROGENASE"/>
    <property type="match status" value="1"/>
</dbReference>
<dbReference type="Pfam" id="PF00248">
    <property type="entry name" value="Aldo_ket_red"/>
    <property type="match status" value="1"/>
</dbReference>
<organism evidence="2 3">
    <name type="scientific">Tepidibacillus fermentans</name>
    <dbReference type="NCBI Taxonomy" id="1281767"/>
    <lineage>
        <taxon>Bacteria</taxon>
        <taxon>Bacillati</taxon>
        <taxon>Bacillota</taxon>
        <taxon>Bacilli</taxon>
        <taxon>Bacillales</taxon>
        <taxon>Bacillaceae</taxon>
        <taxon>Tepidibacillus</taxon>
    </lineage>
</organism>
<evidence type="ECO:0000259" key="1">
    <source>
        <dbReference type="Pfam" id="PF00248"/>
    </source>
</evidence>
<protein>
    <recommendedName>
        <fullName evidence="1">NADP-dependent oxidoreductase domain-containing protein</fullName>
    </recommendedName>
</protein>
<dbReference type="InterPro" id="IPR023210">
    <property type="entry name" value="NADP_OxRdtase_dom"/>
</dbReference>
<dbReference type="RefSeq" id="WP_165894967.1">
    <property type="nucleotide sequence ID" value="NZ_SMAB01000005.1"/>
</dbReference>
<dbReference type="Proteomes" id="UP000295788">
    <property type="component" value="Unassembled WGS sequence"/>
</dbReference>
<reference evidence="2 3" key="1">
    <citation type="submission" date="2019-03" db="EMBL/GenBank/DDBJ databases">
        <title>Genomic Encyclopedia of Type Strains, Phase IV (KMG-IV): sequencing the most valuable type-strain genomes for metagenomic binning, comparative biology and taxonomic classification.</title>
        <authorList>
            <person name="Goeker M."/>
        </authorList>
    </citation>
    <scope>NUCLEOTIDE SEQUENCE [LARGE SCALE GENOMIC DNA]</scope>
    <source>
        <strain evidence="2 3">DSM 23802</strain>
    </source>
</reference>
<evidence type="ECO:0000313" key="3">
    <source>
        <dbReference type="Proteomes" id="UP000295788"/>
    </source>
</evidence>
<dbReference type="InterPro" id="IPR036812">
    <property type="entry name" value="NAD(P)_OxRdtase_dom_sf"/>
</dbReference>
<dbReference type="CDD" id="cd19095">
    <property type="entry name" value="AKR_PA4992-like"/>
    <property type="match status" value="1"/>
</dbReference>
<dbReference type="PANTHER" id="PTHR43312:SF1">
    <property type="entry name" value="NADP-DEPENDENT OXIDOREDUCTASE DOMAIN-CONTAINING PROTEIN"/>
    <property type="match status" value="1"/>
</dbReference>
<gene>
    <name evidence="2" type="ORF">EDD72_10567</name>
</gene>
<proteinExistence type="predicted"/>
<dbReference type="AlphaFoldDB" id="A0A4R3KJ19"/>
<sequence length="306" mass="34778">MKALEKRRIERMNTEVTFFGFGALSIGRDWGYGSEEEKRRPEEKEAGRVLNSILDLGVNLIDTARAYHRSEERIGKYISHRRNEYILATKCGEHSNEPRTYYDFSYKAIKESIDHSLRLLKTDVIDLIQIHFGPEPEKVIQEGETLAAMKDAQKEEKVRFLGASIDGELATQLIQSGDFDVMQMEYHLLNQANKKNIELAKEKGIGVLIRTGIGRGLLTSKVLGFMDTEFPGKENVQRLLQLMNHDGELLHALALHFLYQEEGISSVLIGSKSIERFKQNMNLLEREIDLDLLEKAIAIGQGKGEA</sequence>
<dbReference type="InterPro" id="IPR053135">
    <property type="entry name" value="AKR2_Oxidoreductase"/>
</dbReference>